<name>A0ABM7JXZ9_MYCNT</name>
<keyword evidence="2" id="KW-1185">Reference proteome</keyword>
<evidence type="ECO:0000313" key="1">
    <source>
        <dbReference type="EMBL" id="BBY40469.1"/>
    </source>
</evidence>
<reference evidence="1 2" key="1">
    <citation type="journal article" date="2019" name="Emerg. Microbes Infect.">
        <title>Comprehensive subspecies identification of 175 nontuberculous mycobacteria species based on 7547 genomic profiles.</title>
        <authorList>
            <person name="Matsumoto Y."/>
            <person name="Kinjo T."/>
            <person name="Motooka D."/>
            <person name="Nabeya D."/>
            <person name="Jung N."/>
            <person name="Uechi K."/>
            <person name="Horii T."/>
            <person name="Iida T."/>
            <person name="Fujita J."/>
            <person name="Nakamura S."/>
        </authorList>
    </citation>
    <scope>NUCLEOTIDE SEQUENCE [LARGE SCALE GENOMIC DNA]</scope>
    <source>
        <strain evidence="1 2">JCM 18113</strain>
    </source>
</reference>
<accession>A0ABM7JXZ9</accession>
<gene>
    <name evidence="1" type="ORF">MMAN_46030</name>
</gene>
<proteinExistence type="predicted"/>
<evidence type="ECO:0000313" key="2">
    <source>
        <dbReference type="Proteomes" id="UP000465812"/>
    </source>
</evidence>
<organism evidence="1 2">
    <name type="scientific">Mycobacterium mantenii</name>
    <dbReference type="NCBI Taxonomy" id="560555"/>
    <lineage>
        <taxon>Bacteria</taxon>
        <taxon>Bacillati</taxon>
        <taxon>Actinomycetota</taxon>
        <taxon>Actinomycetes</taxon>
        <taxon>Mycobacteriales</taxon>
        <taxon>Mycobacteriaceae</taxon>
        <taxon>Mycobacterium</taxon>
        <taxon>Mycobacterium avium complex (MAC)</taxon>
    </lineage>
</organism>
<sequence>MRLRPFQPLHAQHRVTPLAGSDIDAAYRLGAAKVGIGSNRGGLYLRQDDAIGAALEGRNYK</sequence>
<dbReference type="Proteomes" id="UP000465812">
    <property type="component" value="Chromosome"/>
</dbReference>
<protein>
    <submittedName>
        <fullName evidence="1">Uncharacterized protein</fullName>
    </submittedName>
</protein>
<dbReference type="EMBL" id="AP022590">
    <property type="protein sequence ID" value="BBY40469.1"/>
    <property type="molecule type" value="Genomic_DNA"/>
</dbReference>